<dbReference type="InterPro" id="IPR006201">
    <property type="entry name" value="Neur_channel"/>
</dbReference>
<name>A0A8D0AX67_SANLU</name>
<feature type="transmembrane region" description="Helical" evidence="13">
    <location>
        <begin position="74"/>
        <end position="97"/>
    </location>
</feature>
<comment type="catalytic activity">
    <reaction evidence="11">
        <text>Ca(2+)(in) = Ca(2+)(out)</text>
        <dbReference type="Rhea" id="RHEA:29671"/>
        <dbReference type="ChEBI" id="CHEBI:29108"/>
    </reaction>
</comment>
<accession>A0A8D0AX67</accession>
<feature type="transmembrane region" description="Helical" evidence="13">
    <location>
        <begin position="12"/>
        <end position="33"/>
    </location>
</feature>
<dbReference type="Pfam" id="PF02932">
    <property type="entry name" value="Neur_chan_memb"/>
    <property type="match status" value="1"/>
</dbReference>
<dbReference type="InterPro" id="IPR038050">
    <property type="entry name" value="Neuro_actylchol_rec"/>
</dbReference>
<evidence type="ECO:0000256" key="1">
    <source>
        <dbReference type="ARBA" id="ARBA00022448"/>
    </source>
</evidence>
<evidence type="ECO:0000256" key="6">
    <source>
        <dbReference type="ARBA" id="ARBA00023170"/>
    </source>
</evidence>
<keyword evidence="6" id="KW-0675">Receptor</keyword>
<evidence type="ECO:0000259" key="14">
    <source>
        <dbReference type="Pfam" id="PF02932"/>
    </source>
</evidence>
<dbReference type="PANTHER" id="PTHR18945">
    <property type="entry name" value="NEUROTRANSMITTER GATED ION CHANNEL"/>
    <property type="match status" value="1"/>
</dbReference>
<evidence type="ECO:0000256" key="12">
    <source>
        <dbReference type="ARBA" id="ARBA00037540"/>
    </source>
</evidence>
<keyword evidence="2" id="KW-1003">Cell membrane</keyword>
<keyword evidence="3" id="KW-0732">Signal</keyword>
<feature type="transmembrane region" description="Helical" evidence="13">
    <location>
        <begin position="45"/>
        <end position="62"/>
    </location>
</feature>
<comment type="function">
    <text evidence="12">Forms serotonin (5-hydroxytryptamine/5-HT3)-activated cation-selective channel complexes, which when activated cause fast, depolarizing responses in neurons.</text>
</comment>
<evidence type="ECO:0000313" key="15">
    <source>
        <dbReference type="Ensembl" id="ENSSLUP00000061171.1"/>
    </source>
</evidence>
<dbReference type="AlphaFoldDB" id="A0A8D0AX67"/>
<feature type="domain" description="Neurotransmitter-gated ion-channel transmembrane" evidence="14">
    <location>
        <begin position="16"/>
        <end position="124"/>
    </location>
</feature>
<evidence type="ECO:0000256" key="4">
    <source>
        <dbReference type="ARBA" id="ARBA00023018"/>
    </source>
</evidence>
<keyword evidence="13" id="KW-1133">Transmembrane helix</keyword>
<comment type="subcellular location">
    <subcellularLocation>
        <location evidence="10">Postsynaptic cell membrane</location>
        <topology evidence="10">Multi-pass membrane protein</topology>
    </subcellularLocation>
</comment>
<dbReference type="GO" id="GO:0045211">
    <property type="term" value="C:postsynaptic membrane"/>
    <property type="evidence" value="ECO:0007669"/>
    <property type="project" value="UniProtKB-SubCell"/>
</dbReference>
<dbReference type="InterPro" id="IPR036719">
    <property type="entry name" value="Neuro-gated_channel_TM_sf"/>
</dbReference>
<dbReference type="SUPFAM" id="SSF90112">
    <property type="entry name" value="Neurotransmitter-gated ion-channel transmembrane pore"/>
    <property type="match status" value="1"/>
</dbReference>
<feature type="transmembrane region" description="Helical" evidence="13">
    <location>
        <begin position="109"/>
        <end position="127"/>
    </location>
</feature>
<evidence type="ECO:0000256" key="3">
    <source>
        <dbReference type="ARBA" id="ARBA00022729"/>
    </source>
</evidence>
<evidence type="ECO:0000256" key="10">
    <source>
        <dbReference type="ARBA" id="ARBA00034104"/>
    </source>
</evidence>
<keyword evidence="13" id="KW-0472">Membrane</keyword>
<protein>
    <recommendedName>
        <fullName evidence="14">Neurotransmitter-gated ion-channel transmembrane domain-containing protein</fullName>
    </recommendedName>
</protein>
<reference evidence="15" key="2">
    <citation type="submission" date="2025-09" db="UniProtKB">
        <authorList>
            <consortium name="Ensembl"/>
        </authorList>
    </citation>
    <scope>IDENTIFICATION</scope>
</reference>
<dbReference type="FunFam" id="1.20.58.390:FF:000080">
    <property type="entry name" value="5-hydroxytryptamine (serotonin) receptor 3C, ionotropic"/>
    <property type="match status" value="1"/>
</dbReference>
<feature type="transmembrane region" description="Helical" evidence="13">
    <location>
        <begin position="191"/>
        <end position="212"/>
    </location>
</feature>
<dbReference type="InterPro" id="IPR049944">
    <property type="entry name" value="LGIC_TM_5-HT3"/>
</dbReference>
<dbReference type="GeneTree" id="ENSGT00940000164924"/>
<evidence type="ECO:0000256" key="5">
    <source>
        <dbReference type="ARBA" id="ARBA00023065"/>
    </source>
</evidence>
<proteinExistence type="predicted"/>
<evidence type="ECO:0000256" key="11">
    <source>
        <dbReference type="ARBA" id="ARBA00036634"/>
    </source>
</evidence>
<keyword evidence="13" id="KW-0812">Transmembrane</keyword>
<evidence type="ECO:0000256" key="8">
    <source>
        <dbReference type="ARBA" id="ARBA00023286"/>
    </source>
</evidence>
<evidence type="ECO:0000256" key="13">
    <source>
        <dbReference type="SAM" id="Phobius"/>
    </source>
</evidence>
<sequence>MQIRIRRRATLYVVNLLIPSCFLITVDLFSFLLPPQTVDRSTFKMTLILGYTVFLLIMNDLLPITGNTIPLINVFFSVCLALMVTSLLETILITNLLCGSADFSPVPRWIQVLVLQILGRLICLVCSSHPRPPCTVSSKAQRSRQHSHPKSFCTRSLGRELQVIRLQVEQQLGKSQSSEEWIQVGFIIDRLLFSFYILFISVSFFTIIIIWVQSYNKS</sequence>
<keyword evidence="7" id="KW-0628">Postsynaptic cell membrane</keyword>
<reference evidence="15" key="1">
    <citation type="submission" date="2025-08" db="UniProtKB">
        <authorList>
            <consortium name="Ensembl"/>
        </authorList>
    </citation>
    <scope>IDENTIFICATION</scope>
</reference>
<dbReference type="CDD" id="cd19063">
    <property type="entry name" value="LGIC_TM_5-HT3"/>
    <property type="match status" value="1"/>
</dbReference>
<dbReference type="Gene3D" id="1.20.58.390">
    <property type="entry name" value="Neurotransmitter-gated ion-channel transmembrane domain"/>
    <property type="match status" value="2"/>
</dbReference>
<dbReference type="GO" id="GO:0004888">
    <property type="term" value="F:transmembrane signaling receptor activity"/>
    <property type="evidence" value="ECO:0007669"/>
    <property type="project" value="InterPro"/>
</dbReference>
<keyword evidence="1" id="KW-0813">Transport</keyword>
<keyword evidence="4" id="KW-0770">Synapse</keyword>
<organism evidence="15 16">
    <name type="scientific">Sander lucioperca</name>
    <name type="common">Pike-perch</name>
    <name type="synonym">Perca lucioperca</name>
    <dbReference type="NCBI Taxonomy" id="283035"/>
    <lineage>
        <taxon>Eukaryota</taxon>
        <taxon>Metazoa</taxon>
        <taxon>Chordata</taxon>
        <taxon>Craniata</taxon>
        <taxon>Vertebrata</taxon>
        <taxon>Euteleostomi</taxon>
        <taxon>Actinopterygii</taxon>
        <taxon>Neopterygii</taxon>
        <taxon>Teleostei</taxon>
        <taxon>Neoteleostei</taxon>
        <taxon>Acanthomorphata</taxon>
        <taxon>Eupercaria</taxon>
        <taxon>Perciformes</taxon>
        <taxon>Percoidei</taxon>
        <taxon>Percidae</taxon>
        <taxon>Luciopercinae</taxon>
        <taxon>Sander</taxon>
    </lineage>
</organism>
<evidence type="ECO:0000256" key="2">
    <source>
        <dbReference type="ARBA" id="ARBA00022475"/>
    </source>
</evidence>
<keyword evidence="9" id="KW-0407">Ion channel</keyword>
<keyword evidence="8" id="KW-1071">Ligand-gated ion channel</keyword>
<evidence type="ECO:0000256" key="7">
    <source>
        <dbReference type="ARBA" id="ARBA00023257"/>
    </source>
</evidence>
<keyword evidence="16" id="KW-1185">Reference proteome</keyword>
<dbReference type="Ensembl" id="ENSSLUT00000062893.1">
    <property type="protein sequence ID" value="ENSSLUP00000061171.1"/>
    <property type="gene ID" value="ENSSLUG00000026048.1"/>
</dbReference>
<keyword evidence="5" id="KW-0406">Ion transport</keyword>
<evidence type="ECO:0000256" key="9">
    <source>
        <dbReference type="ARBA" id="ARBA00023303"/>
    </source>
</evidence>
<evidence type="ECO:0000313" key="16">
    <source>
        <dbReference type="Proteomes" id="UP000694568"/>
    </source>
</evidence>
<dbReference type="GO" id="GO:0005216">
    <property type="term" value="F:monoatomic ion channel activity"/>
    <property type="evidence" value="ECO:0007669"/>
    <property type="project" value="InterPro"/>
</dbReference>
<dbReference type="Proteomes" id="UP000694568">
    <property type="component" value="Unplaced"/>
</dbReference>
<dbReference type="InterPro" id="IPR006029">
    <property type="entry name" value="Neurotrans-gated_channel_TM"/>
</dbReference>